<dbReference type="NCBIfam" id="NF047581">
    <property type="entry name" value="gp105_phage_fam"/>
    <property type="match status" value="1"/>
</dbReference>
<reference evidence="1 2" key="1">
    <citation type="submission" date="2023-07" db="EMBL/GenBank/DDBJ databases">
        <title>Genomic Encyclopedia of Type Strains, Phase IV (KMG-IV): sequencing the most valuable type-strain genomes for metagenomic binning, comparative biology and taxonomic classification.</title>
        <authorList>
            <person name="Goeker M."/>
        </authorList>
    </citation>
    <scope>NUCLEOTIDE SEQUENCE [LARGE SCALE GENOMIC DNA]</scope>
    <source>
        <strain evidence="1 2">B6-8</strain>
    </source>
</reference>
<dbReference type="RefSeq" id="WP_266348882.1">
    <property type="nucleotide sequence ID" value="NZ_JAPKNG010000003.1"/>
</dbReference>
<keyword evidence="2" id="KW-1185">Reference proteome</keyword>
<dbReference type="Proteomes" id="UP001241603">
    <property type="component" value="Unassembled WGS sequence"/>
</dbReference>
<protein>
    <recommendedName>
        <fullName evidence="3">DUF3277 family protein</fullName>
    </recommendedName>
</protein>
<evidence type="ECO:0008006" key="3">
    <source>
        <dbReference type="Google" id="ProtNLM"/>
    </source>
</evidence>
<comment type="caution">
    <text evidence="1">The sequence shown here is derived from an EMBL/GenBank/DDBJ whole genome shotgun (WGS) entry which is preliminary data.</text>
</comment>
<organism evidence="1 2">
    <name type="scientific">Kaistia dalseonensis</name>
    <dbReference type="NCBI Taxonomy" id="410840"/>
    <lineage>
        <taxon>Bacteria</taxon>
        <taxon>Pseudomonadati</taxon>
        <taxon>Pseudomonadota</taxon>
        <taxon>Alphaproteobacteria</taxon>
        <taxon>Hyphomicrobiales</taxon>
        <taxon>Kaistiaceae</taxon>
        <taxon>Kaistia</taxon>
    </lineage>
</organism>
<evidence type="ECO:0000313" key="1">
    <source>
        <dbReference type="EMBL" id="MDQ0437957.1"/>
    </source>
</evidence>
<sequence length="151" mass="16051">MSGTYSFLDVQAAIEGPGGKFELGSGSGNAEEGITIARAEDKNTLTMGADGSGMHSLHAGRHGTVTITLLKTSPRNQQLMTMYNFQQTSSANWGQNFISIRNYISGDGTTAKACAFKKVPDLTYAKDGNTHQWVFDAIAIDTILGSGTPEL</sequence>
<dbReference type="EMBL" id="JAUSVO010000003">
    <property type="protein sequence ID" value="MDQ0437957.1"/>
    <property type="molecule type" value="Genomic_DNA"/>
</dbReference>
<gene>
    <name evidence="1" type="ORF">QO014_002349</name>
</gene>
<proteinExistence type="predicted"/>
<dbReference type="InterPro" id="IPR021695">
    <property type="entry name" value="Phage_KPP10_Orf10"/>
</dbReference>
<dbReference type="Pfam" id="PF11681">
    <property type="entry name" value="Phage_Tube_PhiTE"/>
    <property type="match status" value="1"/>
</dbReference>
<name>A0ABU0H6M8_9HYPH</name>
<accession>A0ABU0H6M8</accession>
<evidence type="ECO:0000313" key="2">
    <source>
        <dbReference type="Proteomes" id="UP001241603"/>
    </source>
</evidence>